<evidence type="ECO:0000313" key="3">
    <source>
        <dbReference type="Proteomes" id="UP000605361"/>
    </source>
</evidence>
<dbReference type="AlphaFoldDB" id="A0A931AH99"/>
<dbReference type="EMBL" id="JADOGI010000236">
    <property type="protein sequence ID" value="MBF8192841.1"/>
    <property type="molecule type" value="Genomic_DNA"/>
</dbReference>
<accession>A0A931AH99</accession>
<evidence type="ECO:0000313" key="2">
    <source>
        <dbReference type="EMBL" id="MBF8192841.1"/>
    </source>
</evidence>
<proteinExistence type="predicted"/>
<gene>
    <name evidence="2" type="ORF">ITP53_45635</name>
</gene>
<dbReference type="Proteomes" id="UP000605361">
    <property type="component" value="Unassembled WGS sequence"/>
</dbReference>
<sequence>MAIKPVPEIPECTVTRDDVGVLHLTHESGRTATAHTERGAMLVGMALRILAEHAEPQPSGMRPIHIDWRFEDDAIPFNVQDGFMGNRLCLDCGAGLDLTLGGWASGNGTECPRRGVGHRVERVVVLGPPPDGSRPGLEIWTGGPGSHEVGQVLPEPDDCS</sequence>
<feature type="region of interest" description="Disordered" evidence="1">
    <location>
        <begin position="128"/>
        <end position="160"/>
    </location>
</feature>
<protein>
    <submittedName>
        <fullName evidence="2">Uncharacterized protein</fullName>
    </submittedName>
</protein>
<keyword evidence="3" id="KW-1185">Reference proteome</keyword>
<name>A0A931AH99_9ACTN</name>
<reference evidence="2" key="1">
    <citation type="submission" date="2020-11" db="EMBL/GenBank/DDBJ databases">
        <title>Whole-genome analyses of Nonomuraea sp. K274.</title>
        <authorList>
            <person name="Veyisoglu A."/>
        </authorList>
    </citation>
    <scope>NUCLEOTIDE SEQUENCE</scope>
    <source>
        <strain evidence="2">K274</strain>
    </source>
</reference>
<comment type="caution">
    <text evidence="2">The sequence shown here is derived from an EMBL/GenBank/DDBJ whole genome shotgun (WGS) entry which is preliminary data.</text>
</comment>
<evidence type="ECO:0000256" key="1">
    <source>
        <dbReference type="SAM" id="MobiDB-lite"/>
    </source>
</evidence>
<organism evidence="2 3">
    <name type="scientific">Nonomuraea cypriaca</name>
    <dbReference type="NCBI Taxonomy" id="1187855"/>
    <lineage>
        <taxon>Bacteria</taxon>
        <taxon>Bacillati</taxon>
        <taxon>Actinomycetota</taxon>
        <taxon>Actinomycetes</taxon>
        <taxon>Streptosporangiales</taxon>
        <taxon>Streptosporangiaceae</taxon>
        <taxon>Nonomuraea</taxon>
    </lineage>
</organism>
<dbReference type="RefSeq" id="WP_195901725.1">
    <property type="nucleotide sequence ID" value="NZ_JADOGI010000236.1"/>
</dbReference>